<dbReference type="CDD" id="cd16922">
    <property type="entry name" value="HATPase_EvgS-ArcB-TorS-like"/>
    <property type="match status" value="1"/>
</dbReference>
<dbReference type="Gene3D" id="3.40.50.2300">
    <property type="match status" value="3"/>
</dbReference>
<keyword evidence="6" id="KW-0808">Transferase</keyword>
<evidence type="ECO:0000256" key="13">
    <source>
        <dbReference type="SAM" id="Phobius"/>
    </source>
</evidence>
<dbReference type="RefSeq" id="WP_005853602.1">
    <property type="nucleotide sequence ID" value="NZ_JH724290.1"/>
</dbReference>
<dbReference type="HOGENOM" id="CLU_000445_38_0_10"/>
<keyword evidence="10" id="KW-0902">Two-component regulatory system</keyword>
<dbReference type="CDD" id="cd00082">
    <property type="entry name" value="HisKA"/>
    <property type="match status" value="1"/>
</dbReference>
<keyword evidence="13" id="KW-0812">Transmembrane</keyword>
<dbReference type="SMART" id="SM00388">
    <property type="entry name" value="HisKA"/>
    <property type="match status" value="1"/>
</dbReference>
<dbReference type="InterPro" id="IPR011006">
    <property type="entry name" value="CheY-like_superfamily"/>
</dbReference>
<dbReference type="SUPFAM" id="SSF55874">
    <property type="entry name" value="ATPase domain of HSP90 chaperone/DNA topoisomerase II/histidine kinase"/>
    <property type="match status" value="1"/>
</dbReference>
<evidence type="ECO:0000256" key="3">
    <source>
        <dbReference type="ARBA" id="ARBA00012438"/>
    </source>
</evidence>
<dbReference type="PROSITE" id="PS50109">
    <property type="entry name" value="HIS_KIN"/>
    <property type="match status" value="1"/>
</dbReference>
<evidence type="ECO:0000259" key="15">
    <source>
        <dbReference type="PROSITE" id="PS50110"/>
    </source>
</evidence>
<protein>
    <recommendedName>
        <fullName evidence="3">histidine kinase</fullName>
        <ecNumber evidence="3">2.7.13.3</ecNumber>
    </recommendedName>
</protein>
<dbReference type="Proteomes" id="UP000004219">
    <property type="component" value="Unassembled WGS sequence"/>
</dbReference>
<comment type="caution">
    <text evidence="17">The sequence shown here is derived from an EMBL/GenBank/DDBJ whole genome shotgun (WGS) entry which is preliminary data.</text>
</comment>
<dbReference type="GO" id="GO:0009927">
    <property type="term" value="F:histidine phosphotransfer kinase activity"/>
    <property type="evidence" value="ECO:0007669"/>
    <property type="project" value="TreeGrafter"/>
</dbReference>
<accession>I8ZBH2</accession>
<organism evidence="17 18">
    <name type="scientific">Phocaeicola vulgatus CL09T03C04</name>
    <dbReference type="NCBI Taxonomy" id="997891"/>
    <lineage>
        <taxon>Bacteria</taxon>
        <taxon>Pseudomonadati</taxon>
        <taxon>Bacteroidota</taxon>
        <taxon>Bacteroidia</taxon>
        <taxon>Bacteroidales</taxon>
        <taxon>Bacteroidaceae</taxon>
        <taxon>Phocaeicola</taxon>
    </lineage>
</organism>
<feature type="domain" description="PAC" evidence="16">
    <location>
        <begin position="496"/>
        <end position="552"/>
    </location>
</feature>
<name>I8ZBH2_PHOVU</name>
<keyword evidence="8" id="KW-0418">Kinase</keyword>
<reference evidence="17 18" key="1">
    <citation type="submission" date="2012-02" db="EMBL/GenBank/DDBJ databases">
        <title>The Genome Sequence of Bacteroides vulgatus CL09T03C04.</title>
        <authorList>
            <consortium name="The Broad Institute Genome Sequencing Platform"/>
            <person name="Earl A."/>
            <person name="Ward D."/>
            <person name="Feldgarden M."/>
            <person name="Gevers D."/>
            <person name="Zitomersky N.L."/>
            <person name="Coyne M.J."/>
            <person name="Comstock L.E."/>
            <person name="Young S.K."/>
            <person name="Zeng Q."/>
            <person name="Gargeya S."/>
            <person name="Fitzgerald M."/>
            <person name="Haas B."/>
            <person name="Abouelleil A."/>
            <person name="Alvarado L."/>
            <person name="Arachchi H.M."/>
            <person name="Berlin A."/>
            <person name="Chapman S.B."/>
            <person name="Gearin G."/>
            <person name="Goldberg J."/>
            <person name="Griggs A."/>
            <person name="Gujja S."/>
            <person name="Hansen M."/>
            <person name="Heiman D."/>
            <person name="Howarth C."/>
            <person name="Larimer J."/>
            <person name="Lui A."/>
            <person name="MacDonald P.J.P."/>
            <person name="McCowen C."/>
            <person name="Montmayeur A."/>
            <person name="Murphy C."/>
            <person name="Neiman D."/>
            <person name="Pearson M."/>
            <person name="Priest M."/>
            <person name="Roberts A."/>
            <person name="Saif S."/>
            <person name="Shea T."/>
            <person name="Sisk P."/>
            <person name="Stolte C."/>
            <person name="Sykes S."/>
            <person name="Wortman J."/>
            <person name="Nusbaum C."/>
            <person name="Birren B."/>
        </authorList>
    </citation>
    <scope>NUCLEOTIDE SEQUENCE [LARGE SCALE GENOMIC DNA]</scope>
    <source>
        <strain evidence="17 18">CL09T03C04</strain>
    </source>
</reference>
<evidence type="ECO:0000256" key="9">
    <source>
        <dbReference type="ARBA" id="ARBA00022840"/>
    </source>
</evidence>
<dbReference type="Pfam" id="PF00512">
    <property type="entry name" value="HisKA"/>
    <property type="match status" value="1"/>
</dbReference>
<dbReference type="Gene3D" id="1.10.287.130">
    <property type="match status" value="1"/>
</dbReference>
<dbReference type="InterPro" id="IPR003661">
    <property type="entry name" value="HisK_dim/P_dom"/>
</dbReference>
<dbReference type="AlphaFoldDB" id="I8ZBH2"/>
<evidence type="ECO:0000256" key="12">
    <source>
        <dbReference type="PROSITE-ProRule" id="PRU00169"/>
    </source>
</evidence>
<dbReference type="SMART" id="SM00448">
    <property type="entry name" value="REC"/>
    <property type="match status" value="1"/>
</dbReference>
<dbReference type="PROSITE" id="PS50113">
    <property type="entry name" value="PAC"/>
    <property type="match status" value="1"/>
</dbReference>
<dbReference type="InterPro" id="IPR036890">
    <property type="entry name" value="HATPase_C_sf"/>
</dbReference>
<dbReference type="InterPro" id="IPR036097">
    <property type="entry name" value="HisK_dim/P_sf"/>
</dbReference>
<evidence type="ECO:0000256" key="1">
    <source>
        <dbReference type="ARBA" id="ARBA00000085"/>
    </source>
</evidence>
<dbReference type="InterPro" id="IPR003594">
    <property type="entry name" value="HATPase_dom"/>
</dbReference>
<dbReference type="EMBL" id="AGXZ01000038">
    <property type="protein sequence ID" value="EIY72825.1"/>
    <property type="molecule type" value="Genomic_DNA"/>
</dbReference>
<sequence>MKQYCTLTIFIYWKSYITLLFGLLVNITVHAQSEHISGFKNDYLLIINTYSSNAPCSNAIINLVQKHLSTDNTTAVYVEHLNTLLIDKQEDFNKVKQDIFTKYAAAAPKIVLLIGNPVLILLKDIRTRWGDVPIIATAEMDFVSPDMTSLQTTAIPEEKRVPISELADKYNLTFLQSRLFPRDNVELLQHMIPALKKVLLLGDGCYVNQQLHYDMERMMAKQYPNLGYEFISAADITTEELLARLNTIDTQTTGVLFSSWSCVFSVGGATILETYSFRVIANIPIPIFAFKQAVMENSGMVGGCIYDEPELLAHLQQVFTQIRSGIQPRNIPFFIPEKPIPTFNYPSLLQRNFSVEDCPADSVFLGRPQSFWQQNKYLLLFSGITIVILLIIFFIRNYIRSLKALNKAQQKQVETSHKLELVLSVSNTIPWHMNLPEEIIYWDTAPPLNQSSTMVISEPNTATISLKECFERVHKEDLKRVQRIFHDVLKNNVQKIHEEFRISGSAAYNSQGEWVEIQAAVKDRSEDGTPLMLIGSLHIITKRKQIEQELIKTKEQAEESNRLKSMFLANMSHEIRTPLNAIVGFSRLLATVEDENEKEEYIQIIENNNDLLLQLISDILDLSKIETGTMEFVETPVDVNEILEEITQAMTLRAEPKGVAVQFKDRLSEYCILTDRNRLHQVMTNLMTNALKFTDGGAITIGYTLQPDNMLRFYVSDTGCGIPKDKQKDIFTRFIKLNRFVQGTGLGLPICQTIVERMGGEIGVDSEVGNGATFWFTVPNRKVKKIKKPILEQERAHIQKKDITILIAEDNSSNFKFMNAVLKKEYNILHAWDGQEAIELYQAHTPHLILMDINMPVLDGYEAKDGIRNLSPDVPIIAVTAYAFASDEQEILKSGFDGYIAKPISPDLLFKKIEEMLTVRLQIS</sequence>
<evidence type="ECO:0000256" key="4">
    <source>
        <dbReference type="ARBA" id="ARBA00022475"/>
    </source>
</evidence>
<evidence type="ECO:0000259" key="16">
    <source>
        <dbReference type="PROSITE" id="PS50113"/>
    </source>
</evidence>
<dbReference type="SMART" id="SM00387">
    <property type="entry name" value="HATPase_c"/>
    <property type="match status" value="1"/>
</dbReference>
<evidence type="ECO:0000259" key="14">
    <source>
        <dbReference type="PROSITE" id="PS50109"/>
    </source>
</evidence>
<keyword evidence="7" id="KW-0547">Nucleotide-binding</keyword>
<proteinExistence type="predicted"/>
<dbReference type="FunFam" id="3.30.565.10:FF:000023">
    <property type="entry name" value="PAS domain-containing sensor histidine kinase"/>
    <property type="match status" value="1"/>
</dbReference>
<dbReference type="InterPro" id="IPR000700">
    <property type="entry name" value="PAS-assoc_C"/>
</dbReference>
<feature type="domain" description="Response regulatory" evidence="15">
    <location>
        <begin position="804"/>
        <end position="917"/>
    </location>
</feature>
<keyword evidence="9" id="KW-0067">ATP-binding</keyword>
<evidence type="ECO:0000313" key="18">
    <source>
        <dbReference type="Proteomes" id="UP000004219"/>
    </source>
</evidence>
<evidence type="ECO:0000256" key="7">
    <source>
        <dbReference type="ARBA" id="ARBA00022741"/>
    </source>
</evidence>
<keyword evidence="5 12" id="KW-0597">Phosphoprotein</keyword>
<comment type="catalytic activity">
    <reaction evidence="1">
        <text>ATP + protein L-histidine = ADP + protein N-phospho-L-histidine.</text>
        <dbReference type="EC" id="2.7.13.3"/>
    </reaction>
</comment>
<feature type="transmembrane region" description="Helical" evidence="13">
    <location>
        <begin position="377"/>
        <end position="399"/>
    </location>
</feature>
<dbReference type="GO" id="GO:0005886">
    <property type="term" value="C:plasma membrane"/>
    <property type="evidence" value="ECO:0007669"/>
    <property type="project" value="UniProtKB-SubCell"/>
</dbReference>
<evidence type="ECO:0000256" key="8">
    <source>
        <dbReference type="ARBA" id="ARBA00022777"/>
    </source>
</evidence>
<evidence type="ECO:0000256" key="10">
    <source>
        <dbReference type="ARBA" id="ARBA00023012"/>
    </source>
</evidence>
<keyword evidence="18" id="KW-1185">Reference proteome</keyword>
<dbReference type="PATRIC" id="fig|997891.3.peg.4138"/>
<feature type="modified residue" description="4-aspartylphosphate" evidence="12">
    <location>
        <position position="852"/>
    </location>
</feature>
<keyword evidence="11 13" id="KW-0472">Membrane</keyword>
<evidence type="ECO:0000256" key="2">
    <source>
        <dbReference type="ARBA" id="ARBA00004236"/>
    </source>
</evidence>
<dbReference type="PANTHER" id="PTHR43047:SF72">
    <property type="entry name" value="OSMOSENSING HISTIDINE PROTEIN KINASE SLN1"/>
    <property type="match status" value="1"/>
</dbReference>
<dbReference type="Pfam" id="PF02518">
    <property type="entry name" value="HATPase_c"/>
    <property type="match status" value="1"/>
</dbReference>
<gene>
    <name evidence="17" type="ORF">HMPREF1058_03928</name>
</gene>
<evidence type="ECO:0000256" key="11">
    <source>
        <dbReference type="ARBA" id="ARBA00023136"/>
    </source>
</evidence>
<dbReference type="EC" id="2.7.13.3" evidence="3"/>
<dbReference type="CDD" id="cd17546">
    <property type="entry name" value="REC_hyHK_CKI1_RcsC-like"/>
    <property type="match status" value="1"/>
</dbReference>
<dbReference type="GO" id="GO:0000155">
    <property type="term" value="F:phosphorelay sensor kinase activity"/>
    <property type="evidence" value="ECO:0007669"/>
    <property type="project" value="InterPro"/>
</dbReference>
<dbReference type="PROSITE" id="PS50110">
    <property type="entry name" value="RESPONSE_REGULATORY"/>
    <property type="match status" value="1"/>
</dbReference>
<dbReference type="PRINTS" id="PR00344">
    <property type="entry name" value="BCTRLSENSOR"/>
</dbReference>
<comment type="subcellular location">
    <subcellularLocation>
        <location evidence="2">Cell membrane</location>
    </subcellularLocation>
</comment>
<dbReference type="InterPro" id="IPR005467">
    <property type="entry name" value="His_kinase_dom"/>
</dbReference>
<evidence type="ECO:0000256" key="6">
    <source>
        <dbReference type="ARBA" id="ARBA00022679"/>
    </source>
</evidence>
<dbReference type="InterPro" id="IPR004358">
    <property type="entry name" value="Sig_transdc_His_kin-like_C"/>
</dbReference>
<keyword evidence="4" id="KW-1003">Cell membrane</keyword>
<dbReference type="Pfam" id="PF00072">
    <property type="entry name" value="Response_reg"/>
    <property type="match status" value="1"/>
</dbReference>
<evidence type="ECO:0000313" key="17">
    <source>
        <dbReference type="EMBL" id="EIY72825.1"/>
    </source>
</evidence>
<dbReference type="SUPFAM" id="SSF47384">
    <property type="entry name" value="Homodimeric domain of signal transducing histidine kinase"/>
    <property type="match status" value="1"/>
</dbReference>
<evidence type="ECO:0000256" key="5">
    <source>
        <dbReference type="ARBA" id="ARBA00022553"/>
    </source>
</evidence>
<dbReference type="PANTHER" id="PTHR43047">
    <property type="entry name" value="TWO-COMPONENT HISTIDINE PROTEIN KINASE"/>
    <property type="match status" value="1"/>
</dbReference>
<keyword evidence="13" id="KW-1133">Transmembrane helix</keyword>
<dbReference type="InterPro" id="IPR001789">
    <property type="entry name" value="Sig_transdc_resp-reg_receiver"/>
</dbReference>
<dbReference type="SUPFAM" id="SSF52172">
    <property type="entry name" value="CheY-like"/>
    <property type="match status" value="1"/>
</dbReference>
<dbReference type="GO" id="GO:0005524">
    <property type="term" value="F:ATP binding"/>
    <property type="evidence" value="ECO:0007669"/>
    <property type="project" value="UniProtKB-KW"/>
</dbReference>
<dbReference type="Gene3D" id="3.30.565.10">
    <property type="entry name" value="Histidine kinase-like ATPase, C-terminal domain"/>
    <property type="match status" value="1"/>
</dbReference>
<feature type="domain" description="Histidine kinase" evidence="14">
    <location>
        <begin position="570"/>
        <end position="782"/>
    </location>
</feature>
<dbReference type="Gene3D" id="3.30.450.20">
    <property type="entry name" value="PAS domain"/>
    <property type="match status" value="1"/>
</dbReference>